<evidence type="ECO:0000256" key="2">
    <source>
        <dbReference type="ARBA" id="ARBA00007527"/>
    </source>
</evidence>
<evidence type="ECO:0000256" key="1">
    <source>
        <dbReference type="ARBA" id="ARBA00000447"/>
    </source>
</evidence>
<dbReference type="SMR" id="U3KNW7"/>
<keyword evidence="6" id="KW-1185">Reference proteome</keyword>
<dbReference type="Proteomes" id="UP000001811">
    <property type="component" value="Chromosome 13"/>
</dbReference>
<keyword evidence="4" id="KW-0255">Endonuclease</keyword>
<sequence>MKKVTLWTGRFTFYKLPKRQDKEDGETGLEYLYLDSTIRSWRRSKQLMNSTKSVLGRTLQQLYEADASESNRTAYLIYNDAVPKSVNYSRKYGHTKGLLLWNGAQGFWLIHSIPRFPPIPEEGYAYPTTGRRNGQSGICITFKHRQYEAIASQLLVCNPNIYSCSIPATLLQELSHMAQLCTTASSRESPVRRVATLRSAQGHSFLHFAKSDSFLDGMKDHPQTMCYITLLLDSLWIV</sequence>
<keyword evidence="4" id="KW-0458">Lysosome</keyword>
<proteinExistence type="inferred from homology"/>
<dbReference type="OMA" id="HFILAYN"/>
<dbReference type="GO" id="GO:0004531">
    <property type="term" value="F:deoxyribonuclease II activity"/>
    <property type="evidence" value="ECO:0007669"/>
    <property type="project" value="UniProtKB-UniRule"/>
</dbReference>
<comment type="similarity">
    <text evidence="2 4">Belongs to the DNase II family.</text>
</comment>
<reference evidence="5" key="3">
    <citation type="submission" date="2025-09" db="UniProtKB">
        <authorList>
            <consortium name="Ensembl"/>
        </authorList>
    </citation>
    <scope>IDENTIFICATION</scope>
    <source>
        <strain evidence="5">Thorbecke</strain>
    </source>
</reference>
<comment type="catalytic activity">
    <reaction evidence="1 4">
        <text>Endonucleolytic cleavage to nucleoside 3'-phosphates and 3'-phosphooligonucleotide end-products.</text>
        <dbReference type="EC" id="3.1.22.1"/>
    </reaction>
</comment>
<comment type="function">
    <text evidence="4">Hydrolyzes DNA under acidic conditions. Does not require divalent cations for activity. Participates in the degradation of nuclear DNA during lens cell differentiation.</text>
</comment>
<dbReference type="STRING" id="9986.ENSOCUP00000026927"/>
<keyword evidence="4" id="KW-0325">Glycoprotein</keyword>
<evidence type="ECO:0000313" key="5">
    <source>
        <dbReference type="Ensembl" id="ENSOCUP00000026927.1"/>
    </source>
</evidence>
<reference evidence="5" key="2">
    <citation type="submission" date="2025-08" db="UniProtKB">
        <authorList>
            <consortium name="Ensembl"/>
        </authorList>
    </citation>
    <scope>IDENTIFICATION</scope>
    <source>
        <strain evidence="5">Thorbecke</strain>
    </source>
</reference>
<dbReference type="PANTHER" id="PTHR10858:SF2">
    <property type="entry name" value="DEOXYRIBONUCLEASE-2-BETA"/>
    <property type="match status" value="1"/>
</dbReference>
<dbReference type="AlphaFoldDB" id="U3KNW7"/>
<protein>
    <recommendedName>
        <fullName evidence="4">Deoxyribonuclease-2-beta</fullName>
        <ecNumber evidence="4">3.1.22.1</ecNumber>
    </recommendedName>
    <alternativeName>
        <fullName evidence="4">DNase II-like acid DNase</fullName>
    </alternativeName>
    <alternativeName>
        <fullName evidence="4">DNase2-like acid DNase</fullName>
    </alternativeName>
    <alternativeName>
        <fullName evidence="4">Deoxyribonuclease II beta</fullName>
    </alternativeName>
    <alternativeName>
        <fullName evidence="4">Endonuclease DLAD</fullName>
    </alternativeName>
</protein>
<accession>U3KNW7</accession>
<dbReference type="EMBL" id="AAGW02001726">
    <property type="status" value="NOT_ANNOTATED_CDS"/>
    <property type="molecule type" value="Genomic_DNA"/>
</dbReference>
<keyword evidence="4" id="KW-0732">Signal</keyword>
<comment type="subcellular location">
    <subcellularLocation>
        <location evidence="4">Lysosome</location>
    </subcellularLocation>
</comment>
<dbReference type="Pfam" id="PF03265">
    <property type="entry name" value="DNase_II"/>
    <property type="match status" value="1"/>
</dbReference>
<dbReference type="GeneTree" id="ENSGT00390000002634"/>
<dbReference type="HOGENOM" id="CLU_1165533_0_0_1"/>
<dbReference type="FunCoup" id="U3KNW7">
    <property type="interactions" value="21"/>
</dbReference>
<dbReference type="eggNOG" id="KOG3825">
    <property type="taxonomic scope" value="Eukaryota"/>
</dbReference>
<dbReference type="GO" id="GO:0005764">
    <property type="term" value="C:lysosome"/>
    <property type="evidence" value="ECO:0007669"/>
    <property type="project" value="UniProtKB-SubCell"/>
</dbReference>
<keyword evidence="3 4" id="KW-0378">Hydrolase</keyword>
<dbReference type="InterPro" id="IPR004947">
    <property type="entry name" value="DNase_II"/>
</dbReference>
<evidence type="ECO:0000313" key="6">
    <source>
        <dbReference type="Proteomes" id="UP000001811"/>
    </source>
</evidence>
<organism evidence="5 6">
    <name type="scientific">Oryctolagus cuniculus</name>
    <name type="common">Rabbit</name>
    <dbReference type="NCBI Taxonomy" id="9986"/>
    <lineage>
        <taxon>Eukaryota</taxon>
        <taxon>Metazoa</taxon>
        <taxon>Chordata</taxon>
        <taxon>Craniata</taxon>
        <taxon>Vertebrata</taxon>
        <taxon>Euteleostomi</taxon>
        <taxon>Mammalia</taxon>
        <taxon>Eutheria</taxon>
        <taxon>Euarchontoglires</taxon>
        <taxon>Glires</taxon>
        <taxon>Lagomorpha</taxon>
        <taxon>Leporidae</taxon>
        <taxon>Oryctolagus</taxon>
    </lineage>
</organism>
<name>U3KNW7_RABIT</name>
<dbReference type="GO" id="GO:0006309">
    <property type="term" value="P:apoptotic DNA fragmentation"/>
    <property type="evidence" value="ECO:0007669"/>
    <property type="project" value="UniProtKB-UniRule"/>
</dbReference>
<dbReference type="Bgee" id="ENSOCUG00000029744">
    <property type="expression patterns" value="Expressed in liver and 2 other cell types or tissues"/>
</dbReference>
<dbReference type="PaxDb" id="9986-ENSOCUP00000026927"/>
<dbReference type="PANTHER" id="PTHR10858">
    <property type="entry name" value="DEOXYRIBONUCLEASE II"/>
    <property type="match status" value="1"/>
</dbReference>
<dbReference type="EC" id="3.1.22.1" evidence="4"/>
<evidence type="ECO:0000256" key="3">
    <source>
        <dbReference type="ARBA" id="ARBA00022801"/>
    </source>
</evidence>
<keyword evidence="4" id="KW-0540">Nuclease</keyword>
<dbReference type="EMBL" id="AAGW02001725">
    <property type="status" value="NOT_ANNOTATED_CDS"/>
    <property type="molecule type" value="Genomic_DNA"/>
</dbReference>
<reference evidence="5 6" key="1">
    <citation type="journal article" date="2011" name="Nature">
        <title>A high-resolution map of human evolutionary constraint using 29 mammals.</title>
        <authorList>
            <person name="Lindblad-Toh K."/>
            <person name="Garber M."/>
            <person name="Zuk O."/>
            <person name="Lin M.F."/>
            <person name="Parker B.J."/>
            <person name="Washietl S."/>
            <person name="Kheradpour P."/>
            <person name="Ernst J."/>
            <person name="Jordan G."/>
            <person name="Mauceli E."/>
            <person name="Ward L.D."/>
            <person name="Lowe C.B."/>
            <person name="Holloway A.K."/>
            <person name="Clamp M."/>
            <person name="Gnerre S."/>
            <person name="Alfoldi J."/>
            <person name="Beal K."/>
            <person name="Chang J."/>
            <person name="Clawson H."/>
            <person name="Cuff J."/>
            <person name="Di Palma F."/>
            <person name="Fitzgerald S."/>
            <person name="Flicek P."/>
            <person name="Guttman M."/>
            <person name="Hubisz M.J."/>
            <person name="Jaffe D.B."/>
            <person name="Jungreis I."/>
            <person name="Kent W.J."/>
            <person name="Kostka D."/>
            <person name="Lara M."/>
            <person name="Martins A.L."/>
            <person name="Massingham T."/>
            <person name="Moltke I."/>
            <person name="Raney B.J."/>
            <person name="Rasmussen M.D."/>
            <person name="Robinson J."/>
            <person name="Stark A."/>
            <person name="Vilella A.J."/>
            <person name="Wen J."/>
            <person name="Xie X."/>
            <person name="Zody M.C."/>
            <person name="Baldwin J."/>
            <person name="Bloom T."/>
            <person name="Chin C.W."/>
            <person name="Heiman D."/>
            <person name="Nicol R."/>
            <person name="Nusbaum C."/>
            <person name="Young S."/>
            <person name="Wilkinson J."/>
            <person name="Worley K.C."/>
            <person name="Kovar C.L."/>
            <person name="Muzny D.M."/>
            <person name="Gibbs R.A."/>
            <person name="Cree A."/>
            <person name="Dihn H.H."/>
            <person name="Fowler G."/>
            <person name="Jhangiani S."/>
            <person name="Joshi V."/>
            <person name="Lee S."/>
            <person name="Lewis L.R."/>
            <person name="Nazareth L.V."/>
            <person name="Okwuonu G."/>
            <person name="Santibanez J."/>
            <person name="Warren W.C."/>
            <person name="Mardis E.R."/>
            <person name="Weinstock G.M."/>
            <person name="Wilson R.K."/>
            <person name="Delehaunty K."/>
            <person name="Dooling D."/>
            <person name="Fronik C."/>
            <person name="Fulton L."/>
            <person name="Fulton B."/>
            <person name="Graves T."/>
            <person name="Minx P."/>
            <person name="Sodergren E."/>
            <person name="Birney E."/>
            <person name="Margulies E.H."/>
            <person name="Herrero J."/>
            <person name="Green E.D."/>
            <person name="Haussler D."/>
            <person name="Siepel A."/>
            <person name="Goldman N."/>
            <person name="Pollard K.S."/>
            <person name="Pedersen J.S."/>
            <person name="Lander E.S."/>
            <person name="Kellis M."/>
        </authorList>
    </citation>
    <scope>NUCLEOTIDE SEQUENCE [LARGE SCALE GENOMIC DNA]</scope>
    <source>
        <strain evidence="5 6">Thorbecke inbred</strain>
    </source>
</reference>
<dbReference type="InParanoid" id="U3KNW7"/>
<evidence type="ECO:0000256" key="4">
    <source>
        <dbReference type="RuleBase" id="RU369111"/>
    </source>
</evidence>
<dbReference type="Ensembl" id="ENSOCUT00000033879.2">
    <property type="protein sequence ID" value="ENSOCUP00000026927.1"/>
    <property type="gene ID" value="ENSOCUG00000029744.2"/>
</dbReference>